<proteinExistence type="predicted"/>
<dbReference type="InterPro" id="IPR036188">
    <property type="entry name" value="FAD/NAD-bd_sf"/>
</dbReference>
<evidence type="ECO:0000313" key="3">
    <source>
        <dbReference type="EMBL" id="KPH73656.1"/>
    </source>
</evidence>
<dbReference type="EMBL" id="LGSZ01000095">
    <property type="protein sequence ID" value="KPH73656.1"/>
    <property type="molecule type" value="Genomic_DNA"/>
</dbReference>
<dbReference type="OrthoDB" id="9815989at2"/>
<evidence type="ECO:0000256" key="1">
    <source>
        <dbReference type="ARBA" id="ARBA00023002"/>
    </source>
</evidence>
<name>A0A0N0M784_9HYPH</name>
<accession>A0A0N0M784</accession>
<feature type="domain" description="FAD dependent oxidoreductase" evidence="2">
    <location>
        <begin position="9"/>
        <end position="352"/>
    </location>
</feature>
<dbReference type="RefSeq" id="WP_054212002.1">
    <property type="nucleotide sequence ID" value="NZ_LGSZ01000095.1"/>
</dbReference>
<dbReference type="SUPFAM" id="SSF51905">
    <property type="entry name" value="FAD/NAD(P)-binding domain"/>
    <property type="match status" value="1"/>
</dbReference>
<keyword evidence="4" id="KW-1185">Reference proteome</keyword>
<sequence length="383" mass="41030">MTAARRSADVIVIGGGIHGCSTALHCAMRGLSVILIEKDHAGRHASGVNAGGVRQLARHVAEIPLSNTSMALWHRIEDLVDDGCGFTSDGQVLVAEDEEDLRNCRARVDDLTLRGFHHEELIDATELRRLVPAVADSCPGGVVSRRDGAAIPLRATQAFKRKAQSLGADIREGVRVTRVSRDGANWRVETDHGVFLAPRIVNAAGAWADRIAADLGEPVPLEVIAPMLMITAAMPAFIKPVVILRKRKLSFKQFANGTVLIGGGYLGRAIRDENRTVLDWGKLATNARTVWDLFPIMRAAPILRAWAGIEARMPDDLPVFGKSAKHEGVYHQFGFSAHGFQLGPGAGAVMAEIIATGASNVPIDGLGIARFAAPSSHQPSLRA</sequence>
<dbReference type="Pfam" id="PF01266">
    <property type="entry name" value="DAO"/>
    <property type="match status" value="1"/>
</dbReference>
<dbReference type="Gene3D" id="3.30.9.10">
    <property type="entry name" value="D-Amino Acid Oxidase, subunit A, domain 2"/>
    <property type="match status" value="1"/>
</dbReference>
<evidence type="ECO:0000259" key="2">
    <source>
        <dbReference type="Pfam" id="PF01266"/>
    </source>
</evidence>
<keyword evidence="1" id="KW-0560">Oxidoreductase</keyword>
<dbReference type="Gene3D" id="3.50.50.60">
    <property type="entry name" value="FAD/NAD(P)-binding domain"/>
    <property type="match status" value="1"/>
</dbReference>
<dbReference type="Proteomes" id="UP000037822">
    <property type="component" value="Unassembled WGS sequence"/>
</dbReference>
<organism evidence="3 4">
    <name type="scientific">Bosea vaviloviae</name>
    <dbReference type="NCBI Taxonomy" id="1526658"/>
    <lineage>
        <taxon>Bacteria</taxon>
        <taxon>Pseudomonadati</taxon>
        <taxon>Pseudomonadota</taxon>
        <taxon>Alphaproteobacteria</taxon>
        <taxon>Hyphomicrobiales</taxon>
        <taxon>Boseaceae</taxon>
        <taxon>Bosea</taxon>
    </lineage>
</organism>
<dbReference type="GO" id="GO:0005737">
    <property type="term" value="C:cytoplasm"/>
    <property type="evidence" value="ECO:0007669"/>
    <property type="project" value="TreeGrafter"/>
</dbReference>
<reference evidence="3 4" key="1">
    <citation type="submission" date="2015-07" db="EMBL/GenBank/DDBJ databases">
        <title>Whole genome sequencing of Bosea vaviloviae isolated from cave pool.</title>
        <authorList>
            <person name="Tan N.E.H."/>
            <person name="Lee Y.P."/>
            <person name="Gan H.M."/>
            <person name="Barton H."/>
            <person name="Savka M.A."/>
        </authorList>
    </citation>
    <scope>NUCLEOTIDE SEQUENCE [LARGE SCALE GENOMIC DNA]</scope>
    <source>
        <strain evidence="3 4">SD260</strain>
    </source>
</reference>
<evidence type="ECO:0000313" key="4">
    <source>
        <dbReference type="Proteomes" id="UP000037822"/>
    </source>
</evidence>
<dbReference type="GO" id="GO:0016491">
    <property type="term" value="F:oxidoreductase activity"/>
    <property type="evidence" value="ECO:0007669"/>
    <property type="project" value="UniProtKB-KW"/>
</dbReference>
<protein>
    <submittedName>
        <fullName evidence="3">FAD-dependent oxidoreductase</fullName>
    </submittedName>
</protein>
<dbReference type="AlphaFoldDB" id="A0A0N0M784"/>
<dbReference type="PATRIC" id="fig|1526658.3.peg.4800"/>
<comment type="caution">
    <text evidence="3">The sequence shown here is derived from an EMBL/GenBank/DDBJ whole genome shotgun (WGS) entry which is preliminary data.</text>
</comment>
<dbReference type="PANTHER" id="PTHR13847">
    <property type="entry name" value="SARCOSINE DEHYDROGENASE-RELATED"/>
    <property type="match status" value="1"/>
</dbReference>
<gene>
    <name evidence="3" type="ORF">AE618_26300</name>
</gene>
<dbReference type="PANTHER" id="PTHR13847:SF287">
    <property type="entry name" value="FAD-DEPENDENT OXIDOREDUCTASE DOMAIN-CONTAINING PROTEIN 1"/>
    <property type="match status" value="1"/>
</dbReference>
<dbReference type="InterPro" id="IPR006076">
    <property type="entry name" value="FAD-dep_OxRdtase"/>
</dbReference>